<comment type="subcellular location">
    <subcellularLocation>
        <location evidence="1">Mitochondrion inner membrane</location>
        <topology evidence="1">Single-pass membrane protein</topology>
    </subcellularLocation>
</comment>
<comment type="similarity">
    <text evidence="2">Belongs to the AAA ATPase family. BCS1 subfamily.</text>
</comment>
<gene>
    <name evidence="16" type="ORF">DNG_07275</name>
</gene>
<dbReference type="EMBL" id="ONZQ02000010">
    <property type="protein sequence ID" value="SPO04590.1"/>
    <property type="molecule type" value="Genomic_DNA"/>
</dbReference>
<proteinExistence type="inferred from homology"/>
<evidence type="ECO:0000259" key="14">
    <source>
        <dbReference type="SMART" id="SM00382"/>
    </source>
</evidence>
<evidence type="ECO:0000256" key="2">
    <source>
        <dbReference type="ARBA" id="ARBA00007448"/>
    </source>
</evidence>
<accession>A0AAE8SX88</accession>
<keyword evidence="17" id="KW-1185">Reference proteome</keyword>
<evidence type="ECO:0000256" key="3">
    <source>
        <dbReference type="ARBA" id="ARBA00022692"/>
    </source>
</evidence>
<feature type="compositionally biased region" description="Basic and acidic residues" evidence="13">
    <location>
        <begin position="550"/>
        <end position="560"/>
    </location>
</feature>
<evidence type="ECO:0000256" key="1">
    <source>
        <dbReference type="ARBA" id="ARBA00004434"/>
    </source>
</evidence>
<evidence type="ECO:0000256" key="5">
    <source>
        <dbReference type="ARBA" id="ARBA00022792"/>
    </source>
</evidence>
<keyword evidence="7 12" id="KW-0067">ATP-binding</keyword>
<evidence type="ECO:0000256" key="4">
    <source>
        <dbReference type="ARBA" id="ARBA00022741"/>
    </source>
</evidence>
<dbReference type="Gene3D" id="3.40.50.300">
    <property type="entry name" value="P-loop containing nucleotide triphosphate hydrolases"/>
    <property type="match status" value="1"/>
</dbReference>
<name>A0AAE8SX88_9PEZI</name>
<dbReference type="InterPro" id="IPR003959">
    <property type="entry name" value="ATPase_AAA_core"/>
</dbReference>
<evidence type="ECO:0000313" key="16">
    <source>
        <dbReference type="EMBL" id="SPO04590.1"/>
    </source>
</evidence>
<dbReference type="InterPro" id="IPR003960">
    <property type="entry name" value="ATPase_AAA_CS"/>
</dbReference>
<evidence type="ECO:0000256" key="13">
    <source>
        <dbReference type="SAM" id="MobiDB-lite"/>
    </source>
</evidence>
<dbReference type="SUPFAM" id="SSF52540">
    <property type="entry name" value="P-loop containing nucleoside triphosphate hydrolases"/>
    <property type="match status" value="1"/>
</dbReference>
<protein>
    <submittedName>
        <fullName evidence="16">Uncharacterized protein</fullName>
    </submittedName>
</protein>
<keyword evidence="3" id="KW-0812">Transmembrane</keyword>
<dbReference type="Pfam" id="PF08740">
    <property type="entry name" value="BCS1_N"/>
    <property type="match status" value="1"/>
</dbReference>
<feature type="region of interest" description="Disordered" evidence="13">
    <location>
        <begin position="358"/>
        <end position="386"/>
    </location>
</feature>
<feature type="domain" description="BCS1 N-terminal" evidence="15">
    <location>
        <begin position="53"/>
        <end position="256"/>
    </location>
</feature>
<dbReference type="GO" id="GO:0005524">
    <property type="term" value="F:ATP binding"/>
    <property type="evidence" value="ECO:0007669"/>
    <property type="project" value="UniProtKB-KW"/>
</dbReference>
<evidence type="ECO:0000256" key="9">
    <source>
        <dbReference type="ARBA" id="ARBA00023128"/>
    </source>
</evidence>
<dbReference type="InterPro" id="IPR027417">
    <property type="entry name" value="P-loop_NTPase"/>
</dbReference>
<keyword evidence="8" id="KW-1133">Transmembrane helix</keyword>
<dbReference type="GO" id="GO:0005743">
    <property type="term" value="C:mitochondrial inner membrane"/>
    <property type="evidence" value="ECO:0007669"/>
    <property type="project" value="UniProtKB-SubCell"/>
</dbReference>
<dbReference type="PANTHER" id="PTHR23070">
    <property type="entry name" value="BCS1 AAA-TYPE ATPASE"/>
    <property type="match status" value="1"/>
</dbReference>
<keyword evidence="9" id="KW-0496">Mitochondrion</keyword>
<evidence type="ECO:0000256" key="12">
    <source>
        <dbReference type="RuleBase" id="RU003651"/>
    </source>
</evidence>
<feature type="region of interest" description="Disordered" evidence="13">
    <location>
        <begin position="550"/>
        <end position="656"/>
    </location>
</feature>
<reference evidence="16" key="1">
    <citation type="submission" date="2018-03" db="EMBL/GenBank/DDBJ databases">
        <authorList>
            <person name="Guldener U."/>
        </authorList>
    </citation>
    <scope>NUCLEOTIDE SEQUENCE</scope>
</reference>
<dbReference type="SMART" id="SM01024">
    <property type="entry name" value="BCS1_N"/>
    <property type="match status" value="1"/>
</dbReference>
<keyword evidence="6" id="KW-0378">Hydrolase</keyword>
<evidence type="ECO:0000259" key="15">
    <source>
        <dbReference type="SMART" id="SM01024"/>
    </source>
</evidence>
<dbReference type="Pfam" id="PF00004">
    <property type="entry name" value="AAA"/>
    <property type="match status" value="1"/>
</dbReference>
<dbReference type="GO" id="GO:0016887">
    <property type="term" value="F:ATP hydrolysis activity"/>
    <property type="evidence" value="ECO:0007669"/>
    <property type="project" value="InterPro"/>
</dbReference>
<evidence type="ECO:0000256" key="10">
    <source>
        <dbReference type="ARBA" id="ARBA00023136"/>
    </source>
</evidence>
<dbReference type="InterPro" id="IPR050747">
    <property type="entry name" value="Mitochondrial_chaperone_BCS1"/>
</dbReference>
<dbReference type="InterPro" id="IPR057495">
    <property type="entry name" value="AAA_lid_BCS1"/>
</dbReference>
<evidence type="ECO:0000313" key="17">
    <source>
        <dbReference type="Proteomes" id="UP001187682"/>
    </source>
</evidence>
<keyword evidence="4 12" id="KW-0547">Nucleotide-binding</keyword>
<dbReference type="SMART" id="SM00382">
    <property type="entry name" value="AAA"/>
    <property type="match status" value="1"/>
</dbReference>
<evidence type="ECO:0000256" key="8">
    <source>
        <dbReference type="ARBA" id="ARBA00022989"/>
    </source>
</evidence>
<keyword evidence="10" id="KW-0472">Membrane</keyword>
<sequence length="656" mass="71859">MANTTIPPTGPINTFLNSILDSKSASSLPTRLTESFFSRWQHIDIPTWTVAIAVLGTLPTTLTHLRSVTLNIYWWVAKYFISSMTVAGNDRLNKDVINWVAHNVLPRRSIRTMTARTEVVHTGYWANRLPYERDDVRHEKRVPVQYLPAFGTTWFVHEGTVFLVSRMPTKIDRMSAQWGFLPIELSSAPEGHEHIVLMCLGRSVAPIKRLLETCRAFAEGQHREYVTVRTSKKNTYGADECWGSVALRPRRALETVHFDEEARSGLVADITHYLKPSTRRFYVSRGIPYRRGYLLHGPPGTGKTSLSLALAGLFEVDLYLCHVPSVTDDGELENQFANLPPKCIILLEDIDTVGVQRRGLGGGDDSDSEDSDGEVRRKRKSSSSYNFRGHGPGCSLAGLLNVLDGVASQEGRIVLMTSNFASKLDKALVRPGRIDRMIYLGNISRASGEKMFLRMYASAEGRGEAPRGDDATGTEGEGANKIVEEKDGKGIVGREDLERLAAEFARLMPEEPVFTPAQLQGYLLGHRGDPRAAVDEFEEWATEEMRVAAEAAGAEKARAERRARRRRERKAARAAAALEKAQAKGEAAGREGEVVDAKAEATNGEEGGVADGKGNVPSLKEKTPSGKGEAAQNNGDITAGGKAEAAEGKANGCKTG</sequence>
<feature type="compositionally biased region" description="Basic residues" evidence="13">
    <location>
        <begin position="561"/>
        <end position="572"/>
    </location>
</feature>
<evidence type="ECO:0000256" key="7">
    <source>
        <dbReference type="ARBA" id="ARBA00022840"/>
    </source>
</evidence>
<dbReference type="AlphaFoldDB" id="A0AAE8SX88"/>
<dbReference type="Proteomes" id="UP001187682">
    <property type="component" value="Unassembled WGS sequence"/>
</dbReference>
<comment type="catalytic activity">
    <reaction evidence="11">
        <text>ATP + H2O = ADP + phosphate + H(+)</text>
        <dbReference type="Rhea" id="RHEA:13065"/>
        <dbReference type="ChEBI" id="CHEBI:15377"/>
        <dbReference type="ChEBI" id="CHEBI:15378"/>
        <dbReference type="ChEBI" id="CHEBI:30616"/>
        <dbReference type="ChEBI" id="CHEBI:43474"/>
        <dbReference type="ChEBI" id="CHEBI:456216"/>
    </reaction>
    <physiologicalReaction direction="left-to-right" evidence="11">
        <dbReference type="Rhea" id="RHEA:13066"/>
    </physiologicalReaction>
</comment>
<keyword evidence="5" id="KW-0999">Mitochondrion inner membrane</keyword>
<dbReference type="InterPro" id="IPR003593">
    <property type="entry name" value="AAA+_ATPase"/>
</dbReference>
<feature type="domain" description="AAA+ ATPase" evidence="14">
    <location>
        <begin position="289"/>
        <end position="444"/>
    </location>
</feature>
<dbReference type="Pfam" id="PF25426">
    <property type="entry name" value="AAA_lid_BCS1"/>
    <property type="match status" value="1"/>
</dbReference>
<dbReference type="PROSITE" id="PS00674">
    <property type="entry name" value="AAA"/>
    <property type="match status" value="1"/>
</dbReference>
<evidence type="ECO:0000256" key="6">
    <source>
        <dbReference type="ARBA" id="ARBA00022801"/>
    </source>
</evidence>
<feature type="compositionally biased region" description="Basic and acidic residues" evidence="13">
    <location>
        <begin position="581"/>
        <end position="599"/>
    </location>
</feature>
<comment type="caution">
    <text evidence="16">The sequence shown here is derived from an EMBL/GenBank/DDBJ whole genome shotgun (WGS) entry which is preliminary data.</text>
</comment>
<evidence type="ECO:0000256" key="11">
    <source>
        <dbReference type="ARBA" id="ARBA00048778"/>
    </source>
</evidence>
<organism evidence="16 17">
    <name type="scientific">Cephalotrichum gorgonifer</name>
    <dbReference type="NCBI Taxonomy" id="2041049"/>
    <lineage>
        <taxon>Eukaryota</taxon>
        <taxon>Fungi</taxon>
        <taxon>Dikarya</taxon>
        <taxon>Ascomycota</taxon>
        <taxon>Pezizomycotina</taxon>
        <taxon>Sordariomycetes</taxon>
        <taxon>Hypocreomycetidae</taxon>
        <taxon>Microascales</taxon>
        <taxon>Microascaceae</taxon>
        <taxon>Cephalotrichum</taxon>
    </lineage>
</organism>
<dbReference type="InterPro" id="IPR014851">
    <property type="entry name" value="BCS1_N"/>
</dbReference>